<dbReference type="InterPro" id="IPR003849">
    <property type="entry name" value="Preprotein_translocase_YajC"/>
</dbReference>
<keyword evidence="2" id="KW-0813">Transport</keyword>
<keyword evidence="3" id="KW-1003">Cell membrane</keyword>
<dbReference type="GO" id="GO:0015031">
    <property type="term" value="P:protein transport"/>
    <property type="evidence" value="ECO:0007669"/>
    <property type="project" value="UniProtKB-KW"/>
</dbReference>
<reference evidence="10" key="1">
    <citation type="submission" date="2018-06" db="EMBL/GenBank/DDBJ databases">
        <authorList>
            <person name="Zhirakovskaya E."/>
        </authorList>
    </citation>
    <scope>NUCLEOTIDE SEQUENCE</scope>
</reference>
<keyword evidence="8 9" id="KW-0472">Membrane</keyword>
<evidence type="ECO:0000313" key="10">
    <source>
        <dbReference type="EMBL" id="VAW48695.1"/>
    </source>
</evidence>
<gene>
    <name evidence="10" type="ORF">MNBD_GAMMA03-819</name>
</gene>
<dbReference type="EMBL" id="UOFC01000222">
    <property type="protein sequence ID" value="VAW48695.1"/>
    <property type="molecule type" value="Genomic_DNA"/>
</dbReference>
<protein>
    <submittedName>
        <fullName evidence="10">Protein translocase subunit YajC</fullName>
    </submittedName>
</protein>
<keyword evidence="4 9" id="KW-0812">Transmembrane</keyword>
<name>A0A3B0VYN4_9ZZZZ</name>
<dbReference type="PRINTS" id="PR01853">
    <property type="entry name" value="YAJCTRNLCASE"/>
</dbReference>
<sequence>MSFFISDAMAEGAAASAGSGWTGIVPLVLLFVVFYFLLIRPQQKKVKEHKALVESIKKGDEVVTYGGLAGKIIEMGDSFCDIEIADNVVVKVERQNVSRLLPKGTLKGE</sequence>
<dbReference type="AlphaFoldDB" id="A0A3B0VYN4"/>
<dbReference type="Pfam" id="PF02699">
    <property type="entry name" value="YajC"/>
    <property type="match status" value="1"/>
</dbReference>
<evidence type="ECO:0000256" key="3">
    <source>
        <dbReference type="ARBA" id="ARBA00022475"/>
    </source>
</evidence>
<evidence type="ECO:0000256" key="6">
    <source>
        <dbReference type="ARBA" id="ARBA00022989"/>
    </source>
</evidence>
<accession>A0A3B0VYN4</accession>
<dbReference type="SMART" id="SM01323">
    <property type="entry name" value="YajC"/>
    <property type="match status" value="1"/>
</dbReference>
<organism evidence="10">
    <name type="scientific">hydrothermal vent metagenome</name>
    <dbReference type="NCBI Taxonomy" id="652676"/>
    <lineage>
        <taxon>unclassified sequences</taxon>
        <taxon>metagenomes</taxon>
        <taxon>ecological metagenomes</taxon>
    </lineage>
</organism>
<evidence type="ECO:0000256" key="9">
    <source>
        <dbReference type="SAM" id="Phobius"/>
    </source>
</evidence>
<keyword evidence="7" id="KW-0811">Translocation</keyword>
<evidence type="ECO:0000256" key="7">
    <source>
        <dbReference type="ARBA" id="ARBA00023010"/>
    </source>
</evidence>
<proteinExistence type="predicted"/>
<keyword evidence="6 9" id="KW-1133">Transmembrane helix</keyword>
<dbReference type="NCBIfam" id="TIGR00739">
    <property type="entry name" value="yajC"/>
    <property type="match status" value="1"/>
</dbReference>
<evidence type="ECO:0000256" key="4">
    <source>
        <dbReference type="ARBA" id="ARBA00022692"/>
    </source>
</evidence>
<keyword evidence="5" id="KW-0653">Protein transport</keyword>
<evidence type="ECO:0000256" key="2">
    <source>
        <dbReference type="ARBA" id="ARBA00022448"/>
    </source>
</evidence>
<dbReference type="PANTHER" id="PTHR33909:SF1">
    <property type="entry name" value="SEC TRANSLOCON ACCESSORY COMPLEX SUBUNIT YAJC"/>
    <property type="match status" value="1"/>
</dbReference>
<evidence type="ECO:0000256" key="1">
    <source>
        <dbReference type="ARBA" id="ARBA00004162"/>
    </source>
</evidence>
<dbReference type="GO" id="GO:0005886">
    <property type="term" value="C:plasma membrane"/>
    <property type="evidence" value="ECO:0007669"/>
    <property type="project" value="UniProtKB-SubCell"/>
</dbReference>
<comment type="subcellular location">
    <subcellularLocation>
        <location evidence="1">Cell membrane</location>
        <topology evidence="1">Single-pass membrane protein</topology>
    </subcellularLocation>
</comment>
<evidence type="ECO:0000256" key="8">
    <source>
        <dbReference type="ARBA" id="ARBA00023136"/>
    </source>
</evidence>
<feature type="transmembrane region" description="Helical" evidence="9">
    <location>
        <begin position="20"/>
        <end position="39"/>
    </location>
</feature>
<dbReference type="PANTHER" id="PTHR33909">
    <property type="entry name" value="SEC TRANSLOCON ACCESSORY COMPLEX SUBUNIT YAJC"/>
    <property type="match status" value="1"/>
</dbReference>
<evidence type="ECO:0000256" key="5">
    <source>
        <dbReference type="ARBA" id="ARBA00022927"/>
    </source>
</evidence>